<name>Q4SE56_TETNG</name>
<evidence type="ECO:0000313" key="2">
    <source>
        <dbReference type="EMBL" id="CAG01076.1"/>
    </source>
</evidence>
<dbReference type="OrthoDB" id="10063282at2759"/>
<evidence type="ECO:0000259" key="1">
    <source>
        <dbReference type="Pfam" id="PF06292"/>
    </source>
</evidence>
<feature type="domain" description="MUN" evidence="1">
    <location>
        <begin position="1"/>
        <end position="34"/>
    </location>
</feature>
<organism evidence="2">
    <name type="scientific">Tetraodon nigroviridis</name>
    <name type="common">Spotted green pufferfish</name>
    <name type="synonym">Chelonodon nigroviridis</name>
    <dbReference type="NCBI Taxonomy" id="99883"/>
    <lineage>
        <taxon>Eukaryota</taxon>
        <taxon>Metazoa</taxon>
        <taxon>Chordata</taxon>
        <taxon>Craniata</taxon>
        <taxon>Vertebrata</taxon>
        <taxon>Euteleostomi</taxon>
        <taxon>Actinopterygii</taxon>
        <taxon>Neopterygii</taxon>
        <taxon>Teleostei</taxon>
        <taxon>Neoteleostei</taxon>
        <taxon>Acanthomorphata</taxon>
        <taxon>Eupercaria</taxon>
        <taxon>Tetraodontiformes</taxon>
        <taxon>Tetradontoidea</taxon>
        <taxon>Tetraodontidae</taxon>
        <taxon>Tetraodon</taxon>
    </lineage>
</organism>
<reference evidence="2" key="2">
    <citation type="submission" date="2004-02" db="EMBL/GenBank/DDBJ databases">
        <authorList>
            <consortium name="Genoscope"/>
            <consortium name="Whitehead Institute Centre for Genome Research"/>
        </authorList>
    </citation>
    <scope>NUCLEOTIDE SEQUENCE</scope>
</reference>
<proteinExistence type="predicted"/>
<dbReference type="InterPro" id="IPR010439">
    <property type="entry name" value="MUN_dom"/>
</dbReference>
<dbReference type="KEGG" id="tng:GSTEN00019705G001"/>
<dbReference type="Pfam" id="PF06292">
    <property type="entry name" value="MUN"/>
    <property type="match status" value="1"/>
</dbReference>
<dbReference type="EMBL" id="CAAE01014625">
    <property type="protein sequence ID" value="CAG01076.1"/>
    <property type="molecule type" value="Genomic_DNA"/>
</dbReference>
<accession>Q4SE56</accession>
<dbReference type="AlphaFoldDB" id="Q4SE56"/>
<sequence>MEAVCVWLTDRLDLQLHSFQLRTLISVVKSTSRDLRLQGSWMQGGATGATRACAGG</sequence>
<comment type="caution">
    <text evidence="2">The sequence shown here is derived from an EMBL/GenBank/DDBJ whole genome shotgun (WGS) entry which is preliminary data.</text>
</comment>
<reference evidence="2" key="1">
    <citation type="journal article" date="2004" name="Nature">
        <title>Genome duplication in the teleost fish Tetraodon nigroviridis reveals the early vertebrate proto-karyotype.</title>
        <authorList>
            <person name="Jaillon O."/>
            <person name="Aury J.-M."/>
            <person name="Brunet F."/>
            <person name="Petit J.-L."/>
            <person name="Stange-Thomann N."/>
            <person name="Mauceli E."/>
            <person name="Bouneau L."/>
            <person name="Fischer C."/>
            <person name="Ozouf-Costaz C."/>
            <person name="Bernot A."/>
            <person name="Nicaud S."/>
            <person name="Jaffe D."/>
            <person name="Fisher S."/>
            <person name="Lutfalla G."/>
            <person name="Dossat C."/>
            <person name="Segurens B."/>
            <person name="Dasilva C."/>
            <person name="Salanoubat M."/>
            <person name="Levy M."/>
            <person name="Boudet N."/>
            <person name="Castellano S."/>
            <person name="Anthouard V."/>
            <person name="Jubin C."/>
            <person name="Castelli V."/>
            <person name="Katinka M."/>
            <person name="Vacherie B."/>
            <person name="Biemont C."/>
            <person name="Skalli Z."/>
            <person name="Cattolico L."/>
            <person name="Poulain J."/>
            <person name="De Berardinis V."/>
            <person name="Cruaud C."/>
            <person name="Duprat S."/>
            <person name="Brottier P."/>
            <person name="Coutanceau J.-P."/>
            <person name="Gouzy J."/>
            <person name="Parra G."/>
            <person name="Lardier G."/>
            <person name="Chapple C."/>
            <person name="McKernan K.J."/>
            <person name="McEwan P."/>
            <person name="Bosak S."/>
            <person name="Kellis M."/>
            <person name="Volff J.-N."/>
            <person name="Guigo R."/>
            <person name="Zody M.C."/>
            <person name="Mesirov J."/>
            <person name="Lindblad-Toh K."/>
            <person name="Birren B."/>
            <person name="Nusbaum C."/>
            <person name="Kahn D."/>
            <person name="Robinson-Rechavi M."/>
            <person name="Laudet V."/>
            <person name="Schachter V."/>
            <person name="Quetier F."/>
            <person name="Saurin W."/>
            <person name="Scarpelli C."/>
            <person name="Wincker P."/>
            <person name="Lander E.S."/>
            <person name="Weissenbach J."/>
            <person name="Roest Crollius H."/>
        </authorList>
    </citation>
    <scope>NUCLEOTIDE SEQUENCE [LARGE SCALE GENOMIC DNA]</scope>
</reference>
<protein>
    <submittedName>
        <fullName evidence="2">(spotted green pufferfish) hypothetical protein</fullName>
    </submittedName>
</protein>
<gene>
    <name evidence="2" type="ORF">GSTENG00019705001</name>
</gene>